<reference evidence="2" key="2">
    <citation type="submission" date="2021-12" db="EMBL/GenBank/DDBJ databases">
        <title>Resequencing data analysis of finger millet.</title>
        <authorList>
            <person name="Hatakeyama M."/>
            <person name="Aluri S."/>
            <person name="Balachadran M.T."/>
            <person name="Sivarajan S.R."/>
            <person name="Poveda L."/>
            <person name="Shimizu-Inatsugi R."/>
            <person name="Schlapbach R."/>
            <person name="Sreeman S.M."/>
            <person name="Shimizu K.K."/>
        </authorList>
    </citation>
    <scope>NUCLEOTIDE SEQUENCE</scope>
</reference>
<comment type="caution">
    <text evidence="2">The sequence shown here is derived from an EMBL/GenBank/DDBJ whole genome shotgun (WGS) entry which is preliminary data.</text>
</comment>
<dbReference type="AlphaFoldDB" id="A0AAV5F9T9"/>
<reference evidence="2" key="1">
    <citation type="journal article" date="2018" name="DNA Res.">
        <title>Multiple hybrid de novo genome assembly of finger millet, an orphan allotetraploid crop.</title>
        <authorList>
            <person name="Hatakeyama M."/>
            <person name="Aluri S."/>
            <person name="Balachadran M.T."/>
            <person name="Sivarajan S.R."/>
            <person name="Patrignani A."/>
            <person name="Gruter S."/>
            <person name="Poveda L."/>
            <person name="Shimizu-Inatsugi R."/>
            <person name="Baeten J."/>
            <person name="Francoijs K.J."/>
            <person name="Nataraja K.N."/>
            <person name="Reddy Y.A.N."/>
            <person name="Phadnis S."/>
            <person name="Ravikumar R.L."/>
            <person name="Schlapbach R."/>
            <person name="Sreeman S.M."/>
            <person name="Shimizu K.K."/>
        </authorList>
    </citation>
    <scope>NUCLEOTIDE SEQUENCE</scope>
</reference>
<feature type="transmembrane region" description="Helical" evidence="1">
    <location>
        <begin position="109"/>
        <end position="128"/>
    </location>
</feature>
<dbReference type="EMBL" id="BQKI01000082">
    <property type="protein sequence ID" value="GJN31661.1"/>
    <property type="molecule type" value="Genomic_DNA"/>
</dbReference>
<evidence type="ECO:0000313" key="4">
    <source>
        <dbReference type="Proteomes" id="UP001054889"/>
    </source>
</evidence>
<sequence>MQHLVYISSSAAWSIPTLPMQRPSSLRYQCSPFSWLQFVGKCQMHTLLLLLTLHRHCLNLCVSGAVLLALYRGPSLIGLGGTDAADQSATSYPAQWLTSTMLGCGVETWYTFFMADTCWWSFVLYTMIQAQVVIKYPANLSLTVYSYAFAAIYMVLTGVFATNGLHEWQ</sequence>
<evidence type="ECO:0000313" key="2">
    <source>
        <dbReference type="EMBL" id="GJN31661.1"/>
    </source>
</evidence>
<feature type="transmembrane region" description="Helical" evidence="1">
    <location>
        <begin position="140"/>
        <end position="161"/>
    </location>
</feature>
<gene>
    <name evidence="2" type="primary">gb20083</name>
    <name evidence="3" type="synonym">gn00041</name>
    <name evidence="2" type="ORF">PR202_gb20083</name>
    <name evidence="3" type="ORF">PR202_gn00041</name>
</gene>
<proteinExistence type="predicted"/>
<dbReference type="EMBL" id="BQKI01000199">
    <property type="protein sequence ID" value="GJN40744.1"/>
    <property type="molecule type" value="Genomic_DNA"/>
</dbReference>
<name>A0AAV5F9T9_ELECO</name>
<dbReference type="Proteomes" id="UP001054889">
    <property type="component" value="Unassembled WGS sequence"/>
</dbReference>
<evidence type="ECO:0000313" key="3">
    <source>
        <dbReference type="EMBL" id="GJN40744.1"/>
    </source>
</evidence>
<protein>
    <submittedName>
        <fullName evidence="2">Uncharacterized protein</fullName>
    </submittedName>
</protein>
<keyword evidence="1" id="KW-0472">Membrane</keyword>
<keyword evidence="1" id="KW-0812">Transmembrane</keyword>
<keyword evidence="4" id="KW-1185">Reference proteome</keyword>
<keyword evidence="1" id="KW-1133">Transmembrane helix</keyword>
<organism evidence="2 4">
    <name type="scientific">Eleusine coracana subsp. coracana</name>
    <dbReference type="NCBI Taxonomy" id="191504"/>
    <lineage>
        <taxon>Eukaryota</taxon>
        <taxon>Viridiplantae</taxon>
        <taxon>Streptophyta</taxon>
        <taxon>Embryophyta</taxon>
        <taxon>Tracheophyta</taxon>
        <taxon>Spermatophyta</taxon>
        <taxon>Magnoliopsida</taxon>
        <taxon>Liliopsida</taxon>
        <taxon>Poales</taxon>
        <taxon>Poaceae</taxon>
        <taxon>PACMAD clade</taxon>
        <taxon>Chloridoideae</taxon>
        <taxon>Cynodonteae</taxon>
        <taxon>Eleusininae</taxon>
        <taxon>Eleusine</taxon>
    </lineage>
</organism>
<evidence type="ECO:0000256" key="1">
    <source>
        <dbReference type="SAM" id="Phobius"/>
    </source>
</evidence>
<accession>A0AAV5F9T9</accession>